<dbReference type="Gene3D" id="3.30.50.10">
    <property type="entry name" value="Erythroid Transcription Factor GATA-1, subunit A"/>
    <property type="match status" value="4"/>
</dbReference>
<dbReference type="InterPro" id="IPR000536">
    <property type="entry name" value="Nucl_hrmn_rcpt_lig-bd"/>
</dbReference>
<dbReference type="GO" id="GO:0000978">
    <property type="term" value="F:RNA polymerase II cis-regulatory region sequence-specific DNA binding"/>
    <property type="evidence" value="ECO:0007669"/>
    <property type="project" value="InterPro"/>
</dbReference>
<dbReference type="SMART" id="SM00399">
    <property type="entry name" value="ZnF_C4"/>
    <property type="match status" value="4"/>
</dbReference>
<evidence type="ECO:0000259" key="13">
    <source>
        <dbReference type="PROSITE" id="PS51843"/>
    </source>
</evidence>
<sequence>MSLAGDKDDRICQVCGNIAHGIHFHVVSCRACAAFFRRSAKDGETYRCTRVMKECDVTRNSCRYCRLQKCKQLGMNLDRLEGKYQKQKKVVENEPNCSSPPDSVVDDGSLPSVDVESHNFKYDANSQMLKVLGILNESSRNRLSNTSILGPFLKAYEGMIPRGTPEKIQIAETVNFRLYLKFKNEQMERIAKLTMECGEFARLPLGDKRKMFCNFWPYVYSLERCARTVEFMGPSCSTEINLLTDKIAVDWLRFEYSFPDICDEEQVKAINAHFQTFNKLNYDTFIAPMRRLKVKAMEVIYLCLYKMWNVDKIDDISAATKNVAIRVIEEASTELHTFYIEELGTNNYAARISKLFALLEGLNASFRFRRDLLVKVDAFRLYNNELNQSEFNNFSNMEQQCFSQADEQEPRCLVCGAEAHGIHFQVNSCRACAAFFRRAIEGGECRYKCRRAQNNCDVSKATSHIRTCRHDNSHTTGTPASRPKLSSDRLASYPNQPAEVVFEGQKLNFKAENIIGQIKEVLYDSKPSNPAFKLAGVRLTPMQSLIQAYSTMVPGGPKNIELLTVMDTRILNFFQLMTKRIAVWMMACQEFAELPMEDKWKIYVNFWPHMFSVERAARTIEFLGVDAPPNIILLNDTVAIDILNYDFVVPNMPLNKQKGVRELFKAHDEAIASHLIAPMKALNITTPEVVYLCIQLMWTIHKVKGLSESTYETASRILDQTEHEIHNYYVADMRMENYASRLAKIVKLMSESDSFMELQPTSSTVDSDHRICLVCGAEAHGIHFQVNSCRACAAFFRRAAESGERYKCRRAKHNCDVSKDATHQCRRCRYERCKKVGMTLNNVLLKQHERQTKHCHNSNASVSQPTPVIVSCSSPISSYDPNKLPEVVFEDHKLQFKADDLIAQIKSILVNSYSLNPAPDITGVRLTPMQTFIHAYNKMLPGGKPERIEVLECIDFRVWMHFFKEMTKRTAIWMMACQEFAELPMEDKWKIYVNFWPHMYNVERAARSIEFLGDHTSQNSHILLQTDTAATDVLNSTFIIPNLSEEKQRGIRALFLPHDEAMISHFVSPMKALNMTTYEVVYLCTQLMWTVKKVKGLSEKTYETASRILDQTGNELHNYYVYEMRTENYASRLAKIVKLMSESENFMQPSCSTTASDHQACLVCGADAHGIHFQVNSCRACAAFFRRAVEGGKVYKCRRATNNCDVSKDNPIKHKERPKSQSRTSPRKSPLASPSNSAIVDAEEVVFEDHKLKCKAEDLIVQIKDILLNHRSVNPAPDLNGVQLSPMQTLVHSYNSMVPGGKPERIEFVHAVDIRQTMHFFKEMMKRTAVWMMSCQEFAALPMDDKWKIYVNFWPHMYNVERASRTIEYLGTDVSQRVLFTDTVAIDLHNYELIIPNMSPEKQKEMRLLSKPHDEATISQFFVPVRDLNMTTFEVVYLCSQLMWSVKKVKGLAENTYKTASRMLDRIGNELHNYYVYDMRRENYAPRLAKIMRLMSETECLYRDRKNAMLTADVFGIFNTDLHDSELMT</sequence>
<evidence type="ECO:0000313" key="15">
    <source>
        <dbReference type="Proteomes" id="UP001175271"/>
    </source>
</evidence>
<evidence type="ECO:0000259" key="12">
    <source>
        <dbReference type="PROSITE" id="PS51030"/>
    </source>
</evidence>
<dbReference type="GO" id="GO:0005634">
    <property type="term" value="C:nucleus"/>
    <property type="evidence" value="ECO:0007669"/>
    <property type="project" value="UniProtKB-SubCell"/>
</dbReference>
<dbReference type="InterPro" id="IPR013088">
    <property type="entry name" value="Znf_NHR/GATA"/>
</dbReference>
<feature type="domain" description="Nuclear receptor" evidence="12">
    <location>
        <begin position="409"/>
        <end position="485"/>
    </location>
</feature>
<dbReference type="PANTHER" id="PTHR45680:SF23">
    <property type="entry name" value="NUCLEAR HORMONE RECEPTOR FAMILY"/>
    <property type="match status" value="1"/>
</dbReference>
<keyword evidence="3" id="KW-0479">Metal-binding</keyword>
<proteinExistence type="inferred from homology"/>
<evidence type="ECO:0000256" key="7">
    <source>
        <dbReference type="ARBA" id="ARBA00023125"/>
    </source>
</evidence>
<dbReference type="GO" id="GO:0008270">
    <property type="term" value="F:zinc ion binding"/>
    <property type="evidence" value="ECO:0007669"/>
    <property type="project" value="UniProtKB-KW"/>
</dbReference>
<evidence type="ECO:0000256" key="4">
    <source>
        <dbReference type="ARBA" id="ARBA00022771"/>
    </source>
</evidence>
<dbReference type="Pfam" id="PF00104">
    <property type="entry name" value="Hormone_recep"/>
    <property type="match status" value="4"/>
</dbReference>
<comment type="similarity">
    <text evidence="2">Belongs to the nuclear hormone receptor family.</text>
</comment>
<dbReference type="InterPro" id="IPR049636">
    <property type="entry name" value="HNF4-like_DBD"/>
</dbReference>
<gene>
    <name evidence="14" type="ORF">QR680_006051</name>
</gene>
<feature type="domain" description="Nuclear receptor" evidence="12">
    <location>
        <begin position="9"/>
        <end position="82"/>
    </location>
</feature>
<evidence type="ECO:0008006" key="16">
    <source>
        <dbReference type="Google" id="ProtNLM"/>
    </source>
</evidence>
<keyword evidence="4" id="KW-0863">Zinc-finger</keyword>
<dbReference type="InterPro" id="IPR035500">
    <property type="entry name" value="NHR-like_dom_sf"/>
</dbReference>
<organism evidence="14 15">
    <name type="scientific">Steinernema hermaphroditum</name>
    <dbReference type="NCBI Taxonomy" id="289476"/>
    <lineage>
        <taxon>Eukaryota</taxon>
        <taxon>Metazoa</taxon>
        <taxon>Ecdysozoa</taxon>
        <taxon>Nematoda</taxon>
        <taxon>Chromadorea</taxon>
        <taxon>Rhabditida</taxon>
        <taxon>Tylenchina</taxon>
        <taxon>Panagrolaimomorpha</taxon>
        <taxon>Strongyloidoidea</taxon>
        <taxon>Steinernematidae</taxon>
        <taxon>Steinernema</taxon>
    </lineage>
</organism>
<evidence type="ECO:0000256" key="1">
    <source>
        <dbReference type="ARBA" id="ARBA00004123"/>
    </source>
</evidence>
<evidence type="ECO:0000313" key="14">
    <source>
        <dbReference type="EMBL" id="KAK0412134.1"/>
    </source>
</evidence>
<dbReference type="PROSITE" id="PS00031">
    <property type="entry name" value="NUCLEAR_REC_DBD_1"/>
    <property type="match status" value="4"/>
</dbReference>
<dbReference type="PANTHER" id="PTHR45680">
    <property type="entry name" value="NUCLEAR HORMONE RECEPTOR FAMILY"/>
    <property type="match status" value="1"/>
</dbReference>
<keyword evidence="5" id="KW-0862">Zinc</keyword>
<keyword evidence="6" id="KW-0805">Transcription regulation</keyword>
<feature type="domain" description="NR LBD" evidence="13">
    <location>
        <begin position="928"/>
        <end position="1176"/>
    </location>
</feature>
<dbReference type="SUPFAM" id="SSF57716">
    <property type="entry name" value="Glucocorticoid receptor-like (DNA-binding domain)"/>
    <property type="match status" value="4"/>
</dbReference>
<name>A0AA39HWI9_9BILA</name>
<evidence type="ECO:0000256" key="11">
    <source>
        <dbReference type="SAM" id="MobiDB-lite"/>
    </source>
</evidence>
<keyword evidence="15" id="KW-1185">Reference proteome</keyword>
<dbReference type="InterPro" id="IPR051152">
    <property type="entry name" value="C.elegans_Orphan_NR"/>
</dbReference>
<dbReference type="Proteomes" id="UP001175271">
    <property type="component" value="Unassembled WGS sequence"/>
</dbReference>
<evidence type="ECO:0000256" key="6">
    <source>
        <dbReference type="ARBA" id="ARBA00023015"/>
    </source>
</evidence>
<evidence type="ECO:0000256" key="2">
    <source>
        <dbReference type="ARBA" id="ARBA00005993"/>
    </source>
</evidence>
<dbReference type="PRINTS" id="PR00047">
    <property type="entry name" value="STROIDFINGER"/>
</dbReference>
<feature type="domain" description="NR LBD" evidence="13">
    <location>
        <begin position="537"/>
        <end position="791"/>
    </location>
</feature>
<dbReference type="PROSITE" id="PS51843">
    <property type="entry name" value="NR_LBD"/>
    <property type="match status" value="4"/>
</dbReference>
<keyword evidence="7" id="KW-0238">DNA-binding</keyword>
<accession>A0AA39HWI9</accession>
<feature type="region of interest" description="Disordered" evidence="11">
    <location>
        <begin position="469"/>
        <end position="489"/>
    </location>
</feature>
<dbReference type="PROSITE" id="PS51030">
    <property type="entry name" value="NUCLEAR_REC_DBD_2"/>
    <property type="match status" value="4"/>
</dbReference>
<protein>
    <recommendedName>
        <fullName evidence="16">Nuclear receptor domain-containing protein</fullName>
    </recommendedName>
</protein>
<dbReference type="Gene3D" id="1.10.565.10">
    <property type="entry name" value="Retinoid X Receptor"/>
    <property type="match status" value="4"/>
</dbReference>
<feature type="region of interest" description="Disordered" evidence="11">
    <location>
        <begin position="1206"/>
        <end position="1236"/>
    </location>
</feature>
<evidence type="ECO:0000256" key="8">
    <source>
        <dbReference type="ARBA" id="ARBA00023163"/>
    </source>
</evidence>
<feature type="domain" description="NR LBD" evidence="13">
    <location>
        <begin position="144"/>
        <end position="395"/>
    </location>
</feature>
<feature type="domain" description="Nuclear receptor" evidence="12">
    <location>
        <begin position="1158"/>
        <end position="1208"/>
    </location>
</feature>
<evidence type="ECO:0000256" key="3">
    <source>
        <dbReference type="ARBA" id="ARBA00022723"/>
    </source>
</evidence>
<dbReference type="SMART" id="SM00430">
    <property type="entry name" value="HOLI"/>
    <property type="match status" value="4"/>
</dbReference>
<dbReference type="CDD" id="cd06960">
    <property type="entry name" value="NR_DBD_HNF4A"/>
    <property type="match status" value="1"/>
</dbReference>
<reference evidence="14" key="1">
    <citation type="submission" date="2023-06" db="EMBL/GenBank/DDBJ databases">
        <title>Genomic analysis of the entomopathogenic nematode Steinernema hermaphroditum.</title>
        <authorList>
            <person name="Schwarz E.M."/>
            <person name="Heppert J.K."/>
            <person name="Baniya A."/>
            <person name="Schwartz H.T."/>
            <person name="Tan C.-H."/>
            <person name="Antoshechkin I."/>
            <person name="Sternberg P.W."/>
            <person name="Goodrich-Blair H."/>
            <person name="Dillman A.R."/>
        </authorList>
    </citation>
    <scope>NUCLEOTIDE SEQUENCE</scope>
    <source>
        <strain evidence="14">PS9179</strain>
        <tissue evidence="14">Whole animal</tissue>
    </source>
</reference>
<feature type="domain" description="NR LBD" evidence="13">
    <location>
        <begin position="1282"/>
        <end position="1529"/>
    </location>
</feature>
<evidence type="ECO:0000256" key="5">
    <source>
        <dbReference type="ARBA" id="ARBA00022833"/>
    </source>
</evidence>
<feature type="domain" description="Nuclear receptor" evidence="12">
    <location>
        <begin position="769"/>
        <end position="845"/>
    </location>
</feature>
<keyword evidence="8" id="KW-0804">Transcription</keyword>
<evidence type="ECO:0000256" key="9">
    <source>
        <dbReference type="ARBA" id="ARBA00023170"/>
    </source>
</evidence>
<keyword evidence="10" id="KW-0539">Nucleus</keyword>
<evidence type="ECO:0000256" key="10">
    <source>
        <dbReference type="ARBA" id="ARBA00023242"/>
    </source>
</evidence>
<keyword evidence="9" id="KW-0675">Receptor</keyword>
<comment type="caution">
    <text evidence="14">The sequence shown here is derived from an EMBL/GenBank/DDBJ whole genome shotgun (WGS) entry which is preliminary data.</text>
</comment>
<comment type="subcellular location">
    <subcellularLocation>
        <location evidence="1">Nucleus</location>
    </subcellularLocation>
</comment>
<dbReference type="SUPFAM" id="SSF48508">
    <property type="entry name" value="Nuclear receptor ligand-binding domain"/>
    <property type="match status" value="4"/>
</dbReference>
<dbReference type="Pfam" id="PF00105">
    <property type="entry name" value="zf-C4"/>
    <property type="match status" value="4"/>
</dbReference>
<dbReference type="EMBL" id="JAUCMV010000003">
    <property type="protein sequence ID" value="KAK0412134.1"/>
    <property type="molecule type" value="Genomic_DNA"/>
</dbReference>
<dbReference type="InterPro" id="IPR001628">
    <property type="entry name" value="Znf_hrmn_rcpt"/>
</dbReference>
<dbReference type="GO" id="GO:0003700">
    <property type="term" value="F:DNA-binding transcription factor activity"/>
    <property type="evidence" value="ECO:0007669"/>
    <property type="project" value="InterPro"/>
</dbReference>